<evidence type="ECO:0000313" key="2">
    <source>
        <dbReference type="EMBL" id="GFQ77914.1"/>
    </source>
</evidence>
<feature type="compositionally biased region" description="Basic and acidic residues" evidence="1">
    <location>
        <begin position="52"/>
        <end position="71"/>
    </location>
</feature>
<dbReference type="AlphaFoldDB" id="A0A8X6KLQ3"/>
<organism evidence="2 3">
    <name type="scientific">Trichonephila clavata</name>
    <name type="common">Joro spider</name>
    <name type="synonym">Nephila clavata</name>
    <dbReference type="NCBI Taxonomy" id="2740835"/>
    <lineage>
        <taxon>Eukaryota</taxon>
        <taxon>Metazoa</taxon>
        <taxon>Ecdysozoa</taxon>
        <taxon>Arthropoda</taxon>
        <taxon>Chelicerata</taxon>
        <taxon>Arachnida</taxon>
        <taxon>Araneae</taxon>
        <taxon>Araneomorphae</taxon>
        <taxon>Entelegynae</taxon>
        <taxon>Araneoidea</taxon>
        <taxon>Nephilidae</taxon>
        <taxon>Trichonephila</taxon>
    </lineage>
</organism>
<keyword evidence="3" id="KW-1185">Reference proteome</keyword>
<name>A0A8X6KLQ3_TRICU</name>
<dbReference type="EMBL" id="BMAO01002055">
    <property type="protein sequence ID" value="GFQ77914.1"/>
    <property type="molecule type" value="Genomic_DNA"/>
</dbReference>
<comment type="caution">
    <text evidence="2">The sequence shown here is derived from an EMBL/GenBank/DDBJ whole genome shotgun (WGS) entry which is preliminary data.</text>
</comment>
<reference evidence="2" key="1">
    <citation type="submission" date="2020-07" db="EMBL/GenBank/DDBJ databases">
        <title>Multicomponent nature underlies the extraordinary mechanical properties of spider dragline silk.</title>
        <authorList>
            <person name="Kono N."/>
            <person name="Nakamura H."/>
            <person name="Mori M."/>
            <person name="Yoshida Y."/>
            <person name="Ohtoshi R."/>
            <person name="Malay A.D."/>
            <person name="Moran D.A.P."/>
            <person name="Tomita M."/>
            <person name="Numata K."/>
            <person name="Arakawa K."/>
        </authorList>
    </citation>
    <scope>NUCLEOTIDE SEQUENCE</scope>
</reference>
<gene>
    <name evidence="2" type="primary">NCL1_32774</name>
    <name evidence="2" type="ORF">TNCT_706801</name>
</gene>
<sequence>MIGDPRVCPGGGGRGLLVRHSQRGAGPCDRRGEGLLHAKSAGGPLSALRQQARHEAVRQQKSAHEGEDTAKSGRPLGHTPLQ</sequence>
<protein>
    <submittedName>
        <fullName evidence="2">Uncharacterized protein</fullName>
    </submittedName>
</protein>
<dbReference type="Proteomes" id="UP000887116">
    <property type="component" value="Unassembled WGS sequence"/>
</dbReference>
<accession>A0A8X6KLQ3</accession>
<evidence type="ECO:0000313" key="3">
    <source>
        <dbReference type="Proteomes" id="UP000887116"/>
    </source>
</evidence>
<evidence type="ECO:0000256" key="1">
    <source>
        <dbReference type="SAM" id="MobiDB-lite"/>
    </source>
</evidence>
<feature type="region of interest" description="Disordered" evidence="1">
    <location>
        <begin position="1"/>
        <end position="82"/>
    </location>
</feature>
<proteinExistence type="predicted"/>